<dbReference type="EMBL" id="BAABCV010000008">
    <property type="protein sequence ID" value="GAA4099409.1"/>
    <property type="molecule type" value="Genomic_DNA"/>
</dbReference>
<dbReference type="Proteomes" id="UP001500841">
    <property type="component" value="Unassembled WGS sequence"/>
</dbReference>
<keyword evidence="2" id="KW-1185">Reference proteome</keyword>
<comment type="caution">
    <text evidence="1">The sequence shown here is derived from an EMBL/GenBank/DDBJ whole genome shotgun (WGS) entry which is preliminary data.</text>
</comment>
<gene>
    <name evidence="1" type="ORF">GCM10022392_24550</name>
</gene>
<organism evidence="1 2">
    <name type="scientific">Mucilaginibacter panaciglaebae</name>
    <dbReference type="NCBI Taxonomy" id="502331"/>
    <lineage>
        <taxon>Bacteria</taxon>
        <taxon>Pseudomonadati</taxon>
        <taxon>Bacteroidota</taxon>
        <taxon>Sphingobacteriia</taxon>
        <taxon>Sphingobacteriales</taxon>
        <taxon>Sphingobacteriaceae</taxon>
        <taxon>Mucilaginibacter</taxon>
    </lineage>
</organism>
<reference evidence="2" key="1">
    <citation type="journal article" date="2019" name="Int. J. Syst. Evol. Microbiol.">
        <title>The Global Catalogue of Microorganisms (GCM) 10K type strain sequencing project: providing services to taxonomists for standard genome sequencing and annotation.</title>
        <authorList>
            <consortium name="The Broad Institute Genomics Platform"/>
            <consortium name="The Broad Institute Genome Sequencing Center for Infectious Disease"/>
            <person name="Wu L."/>
            <person name="Ma J."/>
        </authorList>
    </citation>
    <scope>NUCLEOTIDE SEQUENCE [LARGE SCALE GENOMIC DNA]</scope>
    <source>
        <strain evidence="2">JCM 17085</strain>
    </source>
</reference>
<evidence type="ECO:0000313" key="2">
    <source>
        <dbReference type="Proteomes" id="UP001500841"/>
    </source>
</evidence>
<sequence>MPPELLKIGPINSLRINFFGNIRIPEELSTITIKDMTLLGKATDVEINRIVKLFPCTKLHINGVDYN</sequence>
<proteinExistence type="predicted"/>
<protein>
    <recommendedName>
        <fullName evidence="3">Leucine rich repeat (LRR) protein</fullName>
    </recommendedName>
</protein>
<name>A0ABP7WYJ0_9SPHI</name>
<evidence type="ECO:0008006" key="3">
    <source>
        <dbReference type="Google" id="ProtNLM"/>
    </source>
</evidence>
<accession>A0ABP7WYJ0</accession>
<evidence type="ECO:0000313" key="1">
    <source>
        <dbReference type="EMBL" id="GAA4099409.1"/>
    </source>
</evidence>